<dbReference type="Proteomes" id="UP000198983">
    <property type="component" value="Chromosome I"/>
</dbReference>
<evidence type="ECO:0000313" key="2">
    <source>
        <dbReference type="Proteomes" id="UP000198983"/>
    </source>
</evidence>
<keyword evidence="2" id="KW-1185">Reference proteome</keyword>
<accession>A0A1H1NG65</accession>
<dbReference type="EMBL" id="LT629732">
    <property type="protein sequence ID" value="SDR97299.1"/>
    <property type="molecule type" value="Genomic_DNA"/>
</dbReference>
<organism evidence="1 2">
    <name type="scientific">Actinopolymorpha singaporensis</name>
    <dbReference type="NCBI Taxonomy" id="117157"/>
    <lineage>
        <taxon>Bacteria</taxon>
        <taxon>Bacillati</taxon>
        <taxon>Actinomycetota</taxon>
        <taxon>Actinomycetes</taxon>
        <taxon>Propionibacteriales</taxon>
        <taxon>Actinopolymorphaceae</taxon>
        <taxon>Actinopolymorpha</taxon>
    </lineage>
</organism>
<protein>
    <submittedName>
        <fullName evidence="1">Uncharacterized protein</fullName>
    </submittedName>
</protein>
<dbReference type="STRING" id="117157.SAMN04489717_1205"/>
<sequence length="30" mass="3292">MQALEPAALFDPEAVRPMNPVRLVKGVADR</sequence>
<evidence type="ECO:0000313" key="1">
    <source>
        <dbReference type="EMBL" id="SDR97299.1"/>
    </source>
</evidence>
<reference evidence="1 2" key="1">
    <citation type="submission" date="2016-10" db="EMBL/GenBank/DDBJ databases">
        <authorList>
            <person name="de Groot N.N."/>
        </authorList>
    </citation>
    <scope>NUCLEOTIDE SEQUENCE [LARGE SCALE GENOMIC DNA]</scope>
    <source>
        <strain evidence="1 2">DSM 22024</strain>
    </source>
</reference>
<dbReference type="AlphaFoldDB" id="A0A1H1NG65"/>
<name>A0A1H1NG65_9ACTN</name>
<proteinExistence type="predicted"/>
<gene>
    <name evidence="1" type="ORF">SAMN04489717_1205</name>
</gene>